<sequence>MTCHFDFFNLVYSLRSQGYLVLLLYLDISKAFDMVNHKLLIGKLASYGVQNPLLAWFDSFLSNRHQIVKINSSLSNAVPVRSGVIQGSVLGPLLFLVFVNDICECFSVGKSLLFADNLKVVYSFSPHELSNIQNCISSELNNVAQWCSKWQLELNTAKYGWLCFADTSLNPNLTINGEMLSRLHTVVDLGLRYSDDLSFTEQIMKQTSKSQRLIGYITRKLHNSESRILMYKVCVRPLLENCAFLLSSTRIKDKLRLKSVQRRFTLLTLGTDSVLTYNSRCSKLGLDPLWKRRLKLNLIFFFKILNKLSFTSSQAIQYAKASHYDIRNSLSLAKQTYSRSSLYMNYFARKFSRLWSNLPQTTRMLNSLPLFVRSINAFCSSENALNALAPASVSYSTSEIIGNLNV</sequence>
<accession>A0AA85GB28</accession>
<reference evidence="2" key="1">
    <citation type="submission" date="2022-06" db="EMBL/GenBank/DDBJ databases">
        <authorList>
            <person name="Berger JAMES D."/>
            <person name="Berger JAMES D."/>
        </authorList>
    </citation>
    <scope>NUCLEOTIDE SEQUENCE [LARGE SCALE GENOMIC DNA]</scope>
</reference>
<dbReference type="Pfam" id="PF00078">
    <property type="entry name" value="RVT_1"/>
    <property type="match status" value="1"/>
</dbReference>
<feature type="domain" description="Reverse transcriptase" evidence="1">
    <location>
        <begin position="1"/>
        <end position="180"/>
    </location>
</feature>
<keyword evidence="2" id="KW-1185">Reference proteome</keyword>
<dbReference type="AlphaFoldDB" id="A0AA85GB28"/>
<reference evidence="3" key="2">
    <citation type="submission" date="2023-11" db="UniProtKB">
        <authorList>
            <consortium name="WormBaseParasite"/>
        </authorList>
    </citation>
    <scope>IDENTIFICATION</scope>
</reference>
<dbReference type="WBParaSite" id="SRDH1_83920.1">
    <property type="protein sequence ID" value="SRDH1_83920.1"/>
    <property type="gene ID" value="SRDH1_83920"/>
</dbReference>
<dbReference type="InterPro" id="IPR000477">
    <property type="entry name" value="RT_dom"/>
</dbReference>
<name>A0AA85GB28_9TREM</name>
<dbReference type="Proteomes" id="UP000050792">
    <property type="component" value="Unassembled WGS sequence"/>
</dbReference>
<proteinExistence type="predicted"/>
<evidence type="ECO:0000313" key="2">
    <source>
        <dbReference type="Proteomes" id="UP000050792"/>
    </source>
</evidence>
<protein>
    <recommendedName>
        <fullName evidence="1">Reverse transcriptase domain-containing protein</fullName>
    </recommendedName>
</protein>
<evidence type="ECO:0000259" key="1">
    <source>
        <dbReference type="PROSITE" id="PS50878"/>
    </source>
</evidence>
<dbReference type="PROSITE" id="PS50878">
    <property type="entry name" value="RT_POL"/>
    <property type="match status" value="1"/>
</dbReference>
<organism evidence="2 3">
    <name type="scientific">Schistosoma rodhaini</name>
    <dbReference type="NCBI Taxonomy" id="6188"/>
    <lineage>
        <taxon>Eukaryota</taxon>
        <taxon>Metazoa</taxon>
        <taxon>Spiralia</taxon>
        <taxon>Lophotrochozoa</taxon>
        <taxon>Platyhelminthes</taxon>
        <taxon>Trematoda</taxon>
        <taxon>Digenea</taxon>
        <taxon>Strigeidida</taxon>
        <taxon>Schistosomatoidea</taxon>
        <taxon>Schistosomatidae</taxon>
        <taxon>Schistosoma</taxon>
    </lineage>
</organism>
<evidence type="ECO:0000313" key="3">
    <source>
        <dbReference type="WBParaSite" id="SRDH1_83920.1"/>
    </source>
</evidence>
<dbReference type="PANTHER" id="PTHR33332">
    <property type="entry name" value="REVERSE TRANSCRIPTASE DOMAIN-CONTAINING PROTEIN"/>
    <property type="match status" value="1"/>
</dbReference>